<feature type="region of interest" description="Disordered" evidence="2">
    <location>
        <begin position="384"/>
        <end position="404"/>
    </location>
</feature>
<keyword evidence="1" id="KW-0479">Metal-binding</keyword>
<comment type="caution">
    <text evidence="4">The sequence shown here is derived from an EMBL/GenBank/DDBJ whole genome shotgun (WGS) entry which is preliminary data.</text>
</comment>
<dbReference type="PANTHER" id="PTHR35744">
    <property type="entry name" value="C2H2-TYPE DOMAIN-CONTAINING PROTEIN"/>
    <property type="match status" value="1"/>
</dbReference>
<dbReference type="GeneID" id="62229138"/>
<organism evidence="4 5">
    <name type="scientific">Botrytis deweyae</name>
    <dbReference type="NCBI Taxonomy" id="2478750"/>
    <lineage>
        <taxon>Eukaryota</taxon>
        <taxon>Fungi</taxon>
        <taxon>Dikarya</taxon>
        <taxon>Ascomycota</taxon>
        <taxon>Pezizomycotina</taxon>
        <taxon>Leotiomycetes</taxon>
        <taxon>Helotiales</taxon>
        <taxon>Sclerotiniaceae</taxon>
        <taxon>Botrytis</taxon>
    </lineage>
</organism>
<dbReference type="PANTHER" id="PTHR35744:SF4">
    <property type="entry name" value="OS04G0464600 PROTEIN"/>
    <property type="match status" value="1"/>
</dbReference>
<feature type="compositionally biased region" description="Polar residues" evidence="2">
    <location>
        <begin position="393"/>
        <end position="403"/>
    </location>
</feature>
<dbReference type="InterPro" id="IPR013087">
    <property type="entry name" value="Znf_C2H2_type"/>
</dbReference>
<sequence>MKFPIKSRHLFASSFLPHKPFLTFLYPRFQNLIISARHFQSTRSASSIIPEEPNTALLALSDVQKQTELSQSPQQKVIVLWDLDNIPPFDSINPYDAAQNLRSFASRFGNVISIAAFANRSGMSFVPSSVIESRKELEEYYMLEHKLHKKYKIKPDEPYVCGICGNKRKSQVELVKHFKIHEKERGKKLTAAAQLKGKKRARFVARELSTEKNTKYHEAAVGITRPADRYRLDTELRRAGVEVNLVQSSSQAADKAIIAYSSKMRRATVYDWLILISDDTGFWDLVKRLSRKGVGTIVVGDRMRKSGGQPSKKLARAACAWVPWSLVETGCIDKDTIKEAFANTVLTETKKEKIRQIKEIYGISEQDGIVESYSRHSFNEIDDSDISDQDISNQHASNLSGTYIPNPDSDLDLDRLLSPGSPLDASFVEGTFDALTSADYLDHSTRSKPISGSKK</sequence>
<accession>A0ABQ7IWY5</accession>
<keyword evidence="5" id="KW-1185">Reference proteome</keyword>
<dbReference type="PROSITE" id="PS50157">
    <property type="entry name" value="ZINC_FINGER_C2H2_2"/>
    <property type="match status" value="1"/>
</dbReference>
<dbReference type="RefSeq" id="XP_038813723.1">
    <property type="nucleotide sequence ID" value="XM_038949984.1"/>
</dbReference>
<feature type="domain" description="C2H2-type" evidence="3">
    <location>
        <begin position="159"/>
        <end position="186"/>
    </location>
</feature>
<dbReference type="Gene3D" id="3.40.50.1010">
    <property type="entry name" value="5'-nuclease"/>
    <property type="match status" value="1"/>
</dbReference>
<keyword evidence="1" id="KW-0863">Zinc-finger</keyword>
<name>A0ABQ7IWY5_9HELO</name>
<protein>
    <recommendedName>
        <fullName evidence="3">C2H2-type domain-containing protein</fullName>
    </recommendedName>
</protein>
<dbReference type="EMBL" id="RCSX01000004">
    <property type="protein sequence ID" value="KAF7936145.1"/>
    <property type="molecule type" value="Genomic_DNA"/>
</dbReference>
<keyword evidence="1" id="KW-0862">Zinc</keyword>
<proteinExistence type="predicted"/>
<evidence type="ECO:0000259" key="3">
    <source>
        <dbReference type="PROSITE" id="PS50157"/>
    </source>
</evidence>
<evidence type="ECO:0000256" key="1">
    <source>
        <dbReference type="PROSITE-ProRule" id="PRU00042"/>
    </source>
</evidence>
<reference evidence="4 5" key="1">
    <citation type="journal article" date="2020" name="Genome Biol. Evol.">
        <title>Comparative genomics of Sclerotiniaceae.</title>
        <authorList>
            <person name="Valero Jimenez C.A."/>
            <person name="Steentjes M."/>
            <person name="Scholten O.E."/>
            <person name="Van Kan J.A.L."/>
        </authorList>
    </citation>
    <scope>NUCLEOTIDE SEQUENCE [LARGE SCALE GENOMIC DNA]</scope>
    <source>
        <strain evidence="4 5">B1</strain>
    </source>
</reference>
<evidence type="ECO:0000313" key="5">
    <source>
        <dbReference type="Proteomes" id="UP000783213"/>
    </source>
</evidence>
<gene>
    <name evidence="4" type="ORF">EAE98_002364</name>
</gene>
<dbReference type="Proteomes" id="UP000783213">
    <property type="component" value="Unassembled WGS sequence"/>
</dbReference>
<evidence type="ECO:0000313" key="4">
    <source>
        <dbReference type="EMBL" id="KAF7936145.1"/>
    </source>
</evidence>
<evidence type="ECO:0000256" key="2">
    <source>
        <dbReference type="SAM" id="MobiDB-lite"/>
    </source>
</evidence>